<evidence type="ECO:0000256" key="1">
    <source>
        <dbReference type="SAM" id="SignalP"/>
    </source>
</evidence>
<evidence type="ECO:0000313" key="3">
    <source>
        <dbReference type="EMBL" id="MUU77393.1"/>
    </source>
</evidence>
<dbReference type="PANTHER" id="PTHR33734:SF22">
    <property type="entry name" value="MEMBRANE-BOUND LYTIC MUREIN TRANSGLYCOSYLASE D"/>
    <property type="match status" value="1"/>
</dbReference>
<feature type="domain" description="LysM" evidence="2">
    <location>
        <begin position="169"/>
        <end position="212"/>
    </location>
</feature>
<name>A0A6L6U5D5_9FLAO</name>
<dbReference type="InterPro" id="IPR036779">
    <property type="entry name" value="LysM_dom_sf"/>
</dbReference>
<dbReference type="Gene3D" id="3.10.350.10">
    <property type="entry name" value="LysM domain"/>
    <property type="match status" value="3"/>
</dbReference>
<feature type="signal peptide" evidence="1">
    <location>
        <begin position="1"/>
        <end position="23"/>
    </location>
</feature>
<gene>
    <name evidence="3" type="ORF">GN138_02955</name>
</gene>
<protein>
    <submittedName>
        <fullName evidence="3">LysM peptidoglycan-binding domain-containing protein</fullName>
    </submittedName>
</protein>
<evidence type="ECO:0000313" key="4">
    <source>
        <dbReference type="Proteomes" id="UP000478208"/>
    </source>
</evidence>
<sequence>MQKNYRLNISIIALGFSSICAVAQDAVKYKDVFLDGKPAKLNISTGEVKLVTAEELVVKTKGYTVKESSAILENNEDNNGEIYYVTEADFYTVAEGETLLDVAKKYSVSLTKLKEVNGLETTLVDAGQKLRIGNFNAIKAPNENTTSSKTSNLESSNTTLIITDSVNSDYYIVKNGNTLFSLARQFKLSVDELKRLNNLNSNLITVGQKLRIVDSVSVEEESNHNNLPSIYIVKSGDNLYRIALNNNTTVEVIKKLNGLTSNLITVGQKLQLH</sequence>
<dbReference type="Proteomes" id="UP000478208">
    <property type="component" value="Unassembled WGS sequence"/>
</dbReference>
<feature type="domain" description="LysM" evidence="2">
    <location>
        <begin position="229"/>
        <end position="272"/>
    </location>
</feature>
<organism evidence="3 4">
    <name type="scientific">Winogradskyella endarachnes</name>
    <dbReference type="NCBI Taxonomy" id="2681965"/>
    <lineage>
        <taxon>Bacteria</taxon>
        <taxon>Pseudomonadati</taxon>
        <taxon>Bacteroidota</taxon>
        <taxon>Flavobacteriia</taxon>
        <taxon>Flavobacteriales</taxon>
        <taxon>Flavobacteriaceae</taxon>
        <taxon>Winogradskyella</taxon>
    </lineage>
</organism>
<dbReference type="GO" id="GO:0008932">
    <property type="term" value="F:lytic endotransglycosylase activity"/>
    <property type="evidence" value="ECO:0007669"/>
    <property type="project" value="TreeGrafter"/>
</dbReference>
<dbReference type="PANTHER" id="PTHR33734">
    <property type="entry name" value="LYSM DOMAIN-CONTAINING GPI-ANCHORED PROTEIN 2"/>
    <property type="match status" value="1"/>
</dbReference>
<dbReference type="PROSITE" id="PS51782">
    <property type="entry name" value="LYSM"/>
    <property type="match status" value="3"/>
</dbReference>
<feature type="domain" description="LysM" evidence="2">
    <location>
        <begin position="89"/>
        <end position="132"/>
    </location>
</feature>
<reference evidence="3 4" key="1">
    <citation type="submission" date="2019-12" db="EMBL/GenBank/DDBJ databases">
        <authorList>
            <person name="Li J."/>
        </authorList>
    </citation>
    <scope>NUCLEOTIDE SEQUENCE [LARGE SCALE GENOMIC DNA]</scope>
    <source>
        <strain evidence="3 4">HL2-2</strain>
    </source>
</reference>
<accession>A0A6L6U5D5</accession>
<feature type="chain" id="PRO_5026681472" evidence="1">
    <location>
        <begin position="24"/>
        <end position="273"/>
    </location>
</feature>
<dbReference type="AlphaFoldDB" id="A0A6L6U5D5"/>
<dbReference type="InterPro" id="IPR018392">
    <property type="entry name" value="LysM"/>
</dbReference>
<dbReference type="Pfam" id="PF01476">
    <property type="entry name" value="LysM"/>
    <property type="match status" value="3"/>
</dbReference>
<dbReference type="RefSeq" id="WP_157361969.1">
    <property type="nucleotide sequence ID" value="NZ_WOWS01000001.1"/>
</dbReference>
<keyword evidence="1" id="KW-0732">Signal</keyword>
<proteinExistence type="predicted"/>
<keyword evidence="4" id="KW-1185">Reference proteome</keyword>
<dbReference type="EMBL" id="WOWS01000001">
    <property type="protein sequence ID" value="MUU77393.1"/>
    <property type="molecule type" value="Genomic_DNA"/>
</dbReference>
<dbReference type="SUPFAM" id="SSF54106">
    <property type="entry name" value="LysM domain"/>
    <property type="match status" value="3"/>
</dbReference>
<dbReference type="SMART" id="SM00257">
    <property type="entry name" value="LysM"/>
    <property type="match status" value="3"/>
</dbReference>
<evidence type="ECO:0000259" key="2">
    <source>
        <dbReference type="PROSITE" id="PS51782"/>
    </source>
</evidence>
<comment type="caution">
    <text evidence="3">The sequence shown here is derived from an EMBL/GenBank/DDBJ whole genome shotgun (WGS) entry which is preliminary data.</text>
</comment>
<dbReference type="CDD" id="cd00118">
    <property type="entry name" value="LysM"/>
    <property type="match status" value="3"/>
</dbReference>